<dbReference type="PROSITE" id="PS50005">
    <property type="entry name" value="TPR"/>
    <property type="match status" value="5"/>
</dbReference>
<comment type="caution">
    <text evidence="4">The sequence shown here is derived from an EMBL/GenBank/DDBJ whole genome shotgun (WGS) entry which is preliminary data.</text>
</comment>
<feature type="repeat" description="TPR" evidence="3">
    <location>
        <begin position="171"/>
        <end position="204"/>
    </location>
</feature>
<dbReference type="SMART" id="SM00028">
    <property type="entry name" value="TPR"/>
    <property type="match status" value="11"/>
</dbReference>
<evidence type="ECO:0000256" key="3">
    <source>
        <dbReference type="PROSITE-ProRule" id="PRU00339"/>
    </source>
</evidence>
<feature type="repeat" description="TPR" evidence="3">
    <location>
        <begin position="341"/>
        <end position="374"/>
    </location>
</feature>
<dbReference type="Pfam" id="PF12895">
    <property type="entry name" value="ANAPC3"/>
    <property type="match status" value="1"/>
</dbReference>
<dbReference type="Proteomes" id="UP000683925">
    <property type="component" value="Unassembled WGS sequence"/>
</dbReference>
<evidence type="ECO:0000313" key="5">
    <source>
        <dbReference type="Proteomes" id="UP000683925"/>
    </source>
</evidence>
<sequence>MDNNLDFQNNLNLKCQTHQYVQAKCFCLRYQCEQNRVACDNCFNVYHSSHSDQVKPIHDLTSYLQQKSQQAEKFLQNYFNQFNQLQQTFNRTIKALQYTFGNQSKDFLQMDQIQLISLLNQLLTFDSLGQFLNDYVVQKLEKMNEIQSQILQTLPLHLIVNKLPETLVENLANYKKYGLQLMNSNQFGQAITLFDKVLERIPYDVEVLLKKGECLFKQNLYYEAQKQYEEILYFKPQNIDAWCGIGNCLLKCNKYDEAIIRFQMCLKMNKNYYMALLGNADALRKKINLTEALEEYDKAIRVNQQGYSAFCGKAECLKSLNDLNRSEEMYRKALQIVDNHFDSLFGLADCLKRQKQYYEAIPYYSKSLEISPQHPESLEGKASCLKYCGHNSEAVQFYQLALQYDPSSADALKGLGASLYHLGQYDESIAAFEKALEFNSCSSVCYKGKADCFRRQGKWKEAVEYYLLAIKYDSTQLEAQHWISVLARLIKQIKPPQENLFINSQNLQLIFSTEYIEQLSFLLKAEIYHAIIPPKDAGTYPSNIIVGFMLLITGFYQDAKGYYNKALEIEEFGTDALWGRGECLRLQLKFTEALQYYEKALEICSFYDLKILQPGLEIASIEYIQALSIFGKTYCLIAQNKFQEAIEFLFNSQGFILKIKHIELGQMLTIFCLQFISIIVLKNLT</sequence>
<gene>
    <name evidence="4" type="ORF">POCTA_138.1.T1580077</name>
</gene>
<evidence type="ECO:0000313" key="4">
    <source>
        <dbReference type="EMBL" id="CAD8212576.1"/>
    </source>
</evidence>
<reference evidence="4" key="1">
    <citation type="submission" date="2021-01" db="EMBL/GenBank/DDBJ databases">
        <authorList>
            <consortium name="Genoscope - CEA"/>
            <person name="William W."/>
        </authorList>
    </citation>
    <scope>NUCLEOTIDE SEQUENCE</scope>
</reference>
<evidence type="ECO:0000256" key="2">
    <source>
        <dbReference type="ARBA" id="ARBA00022803"/>
    </source>
</evidence>
<keyword evidence="2 3" id="KW-0802">TPR repeat</keyword>
<evidence type="ECO:0000256" key="1">
    <source>
        <dbReference type="ARBA" id="ARBA00022737"/>
    </source>
</evidence>
<dbReference type="Pfam" id="PF13181">
    <property type="entry name" value="TPR_8"/>
    <property type="match status" value="1"/>
</dbReference>
<feature type="repeat" description="TPR" evidence="3">
    <location>
        <begin position="205"/>
        <end position="238"/>
    </location>
</feature>
<feature type="repeat" description="TPR" evidence="3">
    <location>
        <begin position="409"/>
        <end position="442"/>
    </location>
</feature>
<dbReference type="Pfam" id="PF13432">
    <property type="entry name" value="TPR_16"/>
    <property type="match status" value="1"/>
</dbReference>
<dbReference type="GO" id="GO:0031145">
    <property type="term" value="P:anaphase-promoting complex-dependent catabolic process"/>
    <property type="evidence" value="ECO:0007669"/>
    <property type="project" value="TreeGrafter"/>
</dbReference>
<dbReference type="EMBL" id="CAJJDP010000160">
    <property type="protein sequence ID" value="CAD8212576.1"/>
    <property type="molecule type" value="Genomic_DNA"/>
</dbReference>
<dbReference type="PANTHER" id="PTHR12558">
    <property type="entry name" value="CELL DIVISION CYCLE 16,23,27"/>
    <property type="match status" value="1"/>
</dbReference>
<dbReference type="PROSITE" id="PS50293">
    <property type="entry name" value="TPR_REGION"/>
    <property type="match status" value="1"/>
</dbReference>
<accession>A0A8S1YDM6</accession>
<dbReference type="GO" id="GO:0005737">
    <property type="term" value="C:cytoplasm"/>
    <property type="evidence" value="ECO:0007669"/>
    <property type="project" value="TreeGrafter"/>
</dbReference>
<keyword evidence="1" id="KW-0677">Repeat</keyword>
<dbReference type="GO" id="GO:0007091">
    <property type="term" value="P:metaphase/anaphase transition of mitotic cell cycle"/>
    <property type="evidence" value="ECO:0007669"/>
    <property type="project" value="TreeGrafter"/>
</dbReference>
<dbReference type="InterPro" id="IPR019734">
    <property type="entry name" value="TPR_rpt"/>
</dbReference>
<protein>
    <recommendedName>
        <fullName evidence="6">Tetratricopeptide repeat protein</fullName>
    </recommendedName>
</protein>
<feature type="repeat" description="TPR" evidence="3">
    <location>
        <begin position="239"/>
        <end position="272"/>
    </location>
</feature>
<dbReference type="Pfam" id="PF07719">
    <property type="entry name" value="TPR_2"/>
    <property type="match status" value="1"/>
</dbReference>
<dbReference type="GO" id="GO:0016567">
    <property type="term" value="P:protein ubiquitination"/>
    <property type="evidence" value="ECO:0007669"/>
    <property type="project" value="TreeGrafter"/>
</dbReference>
<dbReference type="PANTHER" id="PTHR12558:SF13">
    <property type="entry name" value="CELL DIVISION CYCLE PROTEIN 27 HOMOLOG"/>
    <property type="match status" value="1"/>
</dbReference>
<dbReference type="AlphaFoldDB" id="A0A8S1YDM6"/>
<name>A0A8S1YDM6_PAROT</name>
<dbReference type="OrthoDB" id="307538at2759"/>
<dbReference type="InterPro" id="IPR013105">
    <property type="entry name" value="TPR_2"/>
</dbReference>
<evidence type="ECO:0008006" key="6">
    <source>
        <dbReference type="Google" id="ProtNLM"/>
    </source>
</evidence>
<dbReference type="GO" id="GO:0051301">
    <property type="term" value="P:cell division"/>
    <property type="evidence" value="ECO:0007669"/>
    <property type="project" value="TreeGrafter"/>
</dbReference>
<keyword evidence="5" id="KW-1185">Reference proteome</keyword>
<dbReference type="GO" id="GO:0005680">
    <property type="term" value="C:anaphase-promoting complex"/>
    <property type="evidence" value="ECO:0007669"/>
    <property type="project" value="TreeGrafter"/>
</dbReference>
<dbReference type="Pfam" id="PF13424">
    <property type="entry name" value="TPR_12"/>
    <property type="match status" value="1"/>
</dbReference>
<organism evidence="4 5">
    <name type="scientific">Paramecium octaurelia</name>
    <dbReference type="NCBI Taxonomy" id="43137"/>
    <lineage>
        <taxon>Eukaryota</taxon>
        <taxon>Sar</taxon>
        <taxon>Alveolata</taxon>
        <taxon>Ciliophora</taxon>
        <taxon>Intramacronucleata</taxon>
        <taxon>Oligohymenophorea</taxon>
        <taxon>Peniculida</taxon>
        <taxon>Parameciidae</taxon>
        <taxon>Paramecium</taxon>
    </lineage>
</organism>
<proteinExistence type="predicted"/>